<organism evidence="2 3">
    <name type="scientific">Paenibacillus oenotherae</name>
    <dbReference type="NCBI Taxonomy" id="1435645"/>
    <lineage>
        <taxon>Bacteria</taxon>
        <taxon>Bacillati</taxon>
        <taxon>Bacillota</taxon>
        <taxon>Bacilli</taxon>
        <taxon>Bacillales</taxon>
        <taxon>Paenibacillaceae</taxon>
        <taxon>Paenibacillus</taxon>
    </lineage>
</organism>
<dbReference type="Pfam" id="PF13471">
    <property type="entry name" value="Transglut_core3"/>
    <property type="match status" value="1"/>
</dbReference>
<dbReference type="InterPro" id="IPR032708">
    <property type="entry name" value="McjB_C"/>
</dbReference>
<dbReference type="NCBIfam" id="NF033537">
    <property type="entry name" value="lasso_biosyn_B2"/>
    <property type="match status" value="1"/>
</dbReference>
<dbReference type="InterPro" id="IPR053521">
    <property type="entry name" value="McjB-like"/>
</dbReference>
<protein>
    <submittedName>
        <fullName evidence="2">Lasso peptide biosynthesis B2 protein</fullName>
    </submittedName>
</protein>
<feature type="domain" description="Microcin J25-processing protein McjB C-terminal" evidence="1">
    <location>
        <begin position="35"/>
        <end position="144"/>
    </location>
</feature>
<sequence>MDMMAKAKVFMSMRPHMRRLVLESFIYLAWARILKAMPFARVAPSLGKQLEETTYARDKTNERLLHQVSRAVHLASRHTWWESKCLVMAIAAMKMLERRRIGSTLYLGTAKDAVTGRMVAHAWLRSGVLYLTGADEMSKYTVVATFGKTIPHKEN</sequence>
<name>A0ABS7DAB1_9BACL</name>
<dbReference type="RefSeq" id="WP_219874058.1">
    <property type="nucleotide sequence ID" value="NZ_JAHZIJ010000016.1"/>
</dbReference>
<comment type="caution">
    <text evidence="2">The sequence shown here is derived from an EMBL/GenBank/DDBJ whole genome shotgun (WGS) entry which is preliminary data.</text>
</comment>
<dbReference type="Proteomes" id="UP000812277">
    <property type="component" value="Unassembled WGS sequence"/>
</dbReference>
<accession>A0ABS7DAB1</accession>
<reference evidence="2 3" key="1">
    <citation type="submission" date="2021-07" db="EMBL/GenBank/DDBJ databases">
        <title>Paenibacillus radiodurans sp. nov., isolated from the southeastern edge of Tengger Desert.</title>
        <authorList>
            <person name="Zhang G."/>
        </authorList>
    </citation>
    <scope>NUCLEOTIDE SEQUENCE [LARGE SCALE GENOMIC DNA]</scope>
    <source>
        <strain evidence="2 3">DT7-4</strain>
    </source>
</reference>
<dbReference type="EMBL" id="JAHZIJ010000016">
    <property type="protein sequence ID" value="MBW7476739.1"/>
    <property type="molecule type" value="Genomic_DNA"/>
</dbReference>
<evidence type="ECO:0000259" key="1">
    <source>
        <dbReference type="Pfam" id="PF13471"/>
    </source>
</evidence>
<evidence type="ECO:0000313" key="3">
    <source>
        <dbReference type="Proteomes" id="UP000812277"/>
    </source>
</evidence>
<proteinExistence type="predicted"/>
<gene>
    <name evidence="2" type="ORF">K0T92_18635</name>
</gene>
<evidence type="ECO:0000313" key="2">
    <source>
        <dbReference type="EMBL" id="MBW7476739.1"/>
    </source>
</evidence>
<keyword evidence="3" id="KW-1185">Reference proteome</keyword>